<evidence type="ECO:0000313" key="3">
    <source>
        <dbReference type="Proteomes" id="UP000318081"/>
    </source>
</evidence>
<keyword evidence="3" id="KW-1185">Reference proteome</keyword>
<name>A0ABX5XWP1_9BACT</name>
<protein>
    <submittedName>
        <fullName evidence="2">Uncharacterized protein</fullName>
    </submittedName>
</protein>
<proteinExistence type="predicted"/>
<reference evidence="2 3" key="1">
    <citation type="submission" date="2019-02" db="EMBL/GenBank/DDBJ databases">
        <title>Deep-cultivation of Planctomycetes and their phenomic and genomic characterization uncovers novel biology.</title>
        <authorList>
            <person name="Wiegand S."/>
            <person name="Jogler M."/>
            <person name="Boedeker C."/>
            <person name="Pinto D."/>
            <person name="Vollmers J."/>
            <person name="Rivas-Marin E."/>
            <person name="Kohn T."/>
            <person name="Peeters S.H."/>
            <person name="Heuer A."/>
            <person name="Rast P."/>
            <person name="Oberbeckmann S."/>
            <person name="Bunk B."/>
            <person name="Jeske O."/>
            <person name="Meyerdierks A."/>
            <person name="Storesund J.E."/>
            <person name="Kallscheuer N."/>
            <person name="Luecker S."/>
            <person name="Lage O.M."/>
            <person name="Pohl T."/>
            <person name="Merkel B.J."/>
            <person name="Hornburger P."/>
            <person name="Mueller R.-W."/>
            <person name="Bruemmer F."/>
            <person name="Labrenz M."/>
            <person name="Spormann A.M."/>
            <person name="Op den Camp H."/>
            <person name="Overmann J."/>
            <person name="Amann R."/>
            <person name="Jetten M.S.M."/>
            <person name="Mascher T."/>
            <person name="Medema M.H."/>
            <person name="Devos D.P."/>
            <person name="Kaster A.-K."/>
            <person name="Ovreas L."/>
            <person name="Rohde M."/>
            <person name="Galperin M.Y."/>
            <person name="Jogler C."/>
        </authorList>
    </citation>
    <scope>NUCLEOTIDE SEQUENCE [LARGE SCALE GENOMIC DNA]</scope>
    <source>
        <strain evidence="2 3">TBK1r</strain>
    </source>
</reference>
<organism evidence="2 3">
    <name type="scientific">Stieleria magnilauensis</name>
    <dbReference type="NCBI Taxonomy" id="2527963"/>
    <lineage>
        <taxon>Bacteria</taxon>
        <taxon>Pseudomonadati</taxon>
        <taxon>Planctomycetota</taxon>
        <taxon>Planctomycetia</taxon>
        <taxon>Pirellulales</taxon>
        <taxon>Pirellulaceae</taxon>
        <taxon>Stieleria</taxon>
    </lineage>
</organism>
<sequence length="184" mass="19692">MGMDGGVQVAVAEVATFQSCGGFSAGGISSGLSSLGWLCSICRCRFEIEVAKRMNRIMPRVKPSSPPMAEQIGRADCRWRSIAAPMAPNTIVMKASSKPAPDRRIQTGDRPSVVPGTSPVASRRRSGRSGDRSCCGILHLCSVFSSPVDCLSVVLSFPRRIDVLFDHGPGGVCFHHVTPVECDW</sequence>
<dbReference type="Proteomes" id="UP000318081">
    <property type="component" value="Chromosome"/>
</dbReference>
<accession>A0ABX5XWP1</accession>
<evidence type="ECO:0000256" key="1">
    <source>
        <dbReference type="SAM" id="MobiDB-lite"/>
    </source>
</evidence>
<feature type="region of interest" description="Disordered" evidence="1">
    <location>
        <begin position="95"/>
        <end position="131"/>
    </location>
</feature>
<gene>
    <name evidence="2" type="ORF">TBK1r_54080</name>
</gene>
<dbReference type="EMBL" id="CP036432">
    <property type="protein sequence ID" value="QDV86389.1"/>
    <property type="molecule type" value="Genomic_DNA"/>
</dbReference>
<evidence type="ECO:0000313" key="2">
    <source>
        <dbReference type="EMBL" id="QDV86389.1"/>
    </source>
</evidence>